<accession>A0A420ENV0</accession>
<evidence type="ECO:0000313" key="3">
    <source>
        <dbReference type="Proteomes" id="UP000284395"/>
    </source>
</evidence>
<name>A0A420ENV0_9SPHN</name>
<reference evidence="2 3" key="1">
    <citation type="submission" date="2018-09" db="EMBL/GenBank/DDBJ databases">
        <title>Altererythrobacter spongiae sp. nov., isolated from a marine sponge.</title>
        <authorList>
            <person name="Zhuang L."/>
            <person name="Luo L."/>
        </authorList>
    </citation>
    <scope>NUCLEOTIDE SEQUENCE [LARGE SCALE GENOMIC DNA]</scope>
    <source>
        <strain evidence="2 3">HN-Y73</strain>
    </source>
</reference>
<evidence type="ECO:0000313" key="2">
    <source>
        <dbReference type="EMBL" id="RKF22348.1"/>
    </source>
</evidence>
<proteinExistence type="predicted"/>
<dbReference type="AlphaFoldDB" id="A0A420ENV0"/>
<sequence length="267" mass="30682">MTKQTIEAVFLHTRDGRLAAMVDDYCYLAVPAGDRWRIAGAWRLAKPAETWEPADFYTYQGFVDSEDAFRDYVEDYATHRRQLLTLSRQQACVRIVTPWGQSDSSEIYGEGVVFHSTPSHGGFKLDAIPNAQVPEALRNADGWYEEDCEWAKVTIAFPALFTDRERRQADETIRNQWPDYWETVYGQRLAPGESRTKDERAFRYTNAQRWVVVSAIRSDYYPGMVECTAMLGGQRGFGRTRSFLVPSGEYAPGRFGFVIDETRHQEI</sequence>
<feature type="domain" description="DUF7007" evidence="1">
    <location>
        <begin position="95"/>
        <end position="206"/>
    </location>
</feature>
<dbReference type="InterPro" id="IPR054276">
    <property type="entry name" value="DUF7007"/>
</dbReference>
<dbReference type="Pfam" id="PF22653">
    <property type="entry name" value="DUF7007"/>
    <property type="match status" value="1"/>
</dbReference>
<organism evidence="2 3">
    <name type="scientific">Altericroceibacterium spongiae</name>
    <dbReference type="NCBI Taxonomy" id="2320269"/>
    <lineage>
        <taxon>Bacteria</taxon>
        <taxon>Pseudomonadati</taxon>
        <taxon>Pseudomonadota</taxon>
        <taxon>Alphaproteobacteria</taxon>
        <taxon>Sphingomonadales</taxon>
        <taxon>Erythrobacteraceae</taxon>
        <taxon>Altericroceibacterium</taxon>
    </lineage>
</organism>
<dbReference type="Proteomes" id="UP000284395">
    <property type="component" value="Unassembled WGS sequence"/>
</dbReference>
<dbReference type="OrthoDB" id="5124200at2"/>
<dbReference type="EMBL" id="RAPF01000002">
    <property type="protein sequence ID" value="RKF22348.1"/>
    <property type="molecule type" value="Genomic_DNA"/>
</dbReference>
<comment type="caution">
    <text evidence="2">The sequence shown here is derived from an EMBL/GenBank/DDBJ whole genome shotgun (WGS) entry which is preliminary data.</text>
</comment>
<keyword evidence="3" id="KW-1185">Reference proteome</keyword>
<dbReference type="RefSeq" id="WP_120323547.1">
    <property type="nucleotide sequence ID" value="NZ_RAPF01000002.1"/>
</dbReference>
<protein>
    <recommendedName>
        <fullName evidence="1">DUF7007 domain-containing protein</fullName>
    </recommendedName>
</protein>
<gene>
    <name evidence="2" type="ORF">D6851_03685</name>
</gene>
<evidence type="ECO:0000259" key="1">
    <source>
        <dbReference type="Pfam" id="PF22653"/>
    </source>
</evidence>